<evidence type="ECO:0000313" key="2">
    <source>
        <dbReference type="EMBL" id="KAK9092625.1"/>
    </source>
</evidence>
<reference evidence="2 3" key="1">
    <citation type="submission" date="2024-01" db="EMBL/GenBank/DDBJ databases">
        <title>Genome assemblies of Stephania.</title>
        <authorList>
            <person name="Yang L."/>
        </authorList>
    </citation>
    <scope>NUCLEOTIDE SEQUENCE [LARGE SCALE GENOMIC DNA]</scope>
    <source>
        <strain evidence="2">YNDBR</strain>
        <tissue evidence="2">Leaf</tissue>
    </source>
</reference>
<protein>
    <submittedName>
        <fullName evidence="2">Uncharacterized protein</fullName>
    </submittedName>
</protein>
<feature type="compositionally biased region" description="Basic and acidic residues" evidence="1">
    <location>
        <begin position="277"/>
        <end position="291"/>
    </location>
</feature>
<feature type="region of interest" description="Disordered" evidence="1">
    <location>
        <begin position="245"/>
        <end position="294"/>
    </location>
</feature>
<keyword evidence="3" id="KW-1185">Reference proteome</keyword>
<gene>
    <name evidence="2" type="ORF">Syun_027536</name>
</gene>
<organism evidence="2 3">
    <name type="scientific">Stephania yunnanensis</name>
    <dbReference type="NCBI Taxonomy" id="152371"/>
    <lineage>
        <taxon>Eukaryota</taxon>
        <taxon>Viridiplantae</taxon>
        <taxon>Streptophyta</taxon>
        <taxon>Embryophyta</taxon>
        <taxon>Tracheophyta</taxon>
        <taxon>Spermatophyta</taxon>
        <taxon>Magnoliopsida</taxon>
        <taxon>Ranunculales</taxon>
        <taxon>Menispermaceae</taxon>
        <taxon>Menispermoideae</taxon>
        <taxon>Cissampelideae</taxon>
        <taxon>Stephania</taxon>
    </lineage>
</organism>
<dbReference type="Proteomes" id="UP001420932">
    <property type="component" value="Unassembled WGS sequence"/>
</dbReference>
<sequence length="325" mass="35412">MRPPAITSNMMEQLPLLLASPLPRTSLLPCVCPLSGLLSSRRPSSAAATSSALSLRPRSHSSVRAFSPSSSLSPPYIALRIMYGHGITSNPVTPTSPTPVPYPCIPSETDAEILCVGFVSGRRRLRRLHKLGRNVAEAIANIKSSLSLDSVRCDSPISSGRGAIDDLCLAQLYPETHLPAKLASNIRKHFDSFPLREFELVCSVSALAGRPDLIELRRIAVVMRRQSSTSKTCFCIRLIEQAENRRPASNSSPRTSLRRFRPGNPLKSRPIGCATKRVSEDSKSALKESPERYSSQKFVDLNGPNINVDGMSNLKSKVTDGTTSY</sequence>
<evidence type="ECO:0000313" key="3">
    <source>
        <dbReference type="Proteomes" id="UP001420932"/>
    </source>
</evidence>
<proteinExistence type="predicted"/>
<dbReference type="EMBL" id="JBBNAF010000012">
    <property type="protein sequence ID" value="KAK9092625.1"/>
    <property type="molecule type" value="Genomic_DNA"/>
</dbReference>
<dbReference type="AlphaFoldDB" id="A0AAP0HRC5"/>
<evidence type="ECO:0000256" key="1">
    <source>
        <dbReference type="SAM" id="MobiDB-lite"/>
    </source>
</evidence>
<comment type="caution">
    <text evidence="2">The sequence shown here is derived from an EMBL/GenBank/DDBJ whole genome shotgun (WGS) entry which is preliminary data.</text>
</comment>
<name>A0AAP0HRC5_9MAGN</name>
<accession>A0AAP0HRC5</accession>